<evidence type="ECO:0000256" key="14">
    <source>
        <dbReference type="ARBA" id="ARBA00022837"/>
    </source>
</evidence>
<comment type="cofactor">
    <cofactor evidence="27">
        <name>Ca(2+)</name>
        <dbReference type="ChEBI" id="CHEBI:29108"/>
    </cofactor>
    <text evidence="27">Binds 2 calcium ions per subunit.</text>
</comment>
<evidence type="ECO:0000256" key="21">
    <source>
        <dbReference type="ARBA" id="ARBA00038035"/>
    </source>
</evidence>
<comment type="caution">
    <text evidence="34">The sequence shown here is derived from an EMBL/GenBank/DDBJ whole genome shotgun (WGS) entry which is preliminary data.</text>
</comment>
<dbReference type="GO" id="GO:0140825">
    <property type="term" value="F:lactoperoxidase activity"/>
    <property type="evidence" value="ECO:0007669"/>
    <property type="project" value="UniProtKB-EC"/>
</dbReference>
<evidence type="ECO:0000256" key="22">
    <source>
        <dbReference type="ARBA" id="ARBA00049014"/>
    </source>
</evidence>
<dbReference type="GO" id="GO:0004674">
    <property type="term" value="F:protein serine/threonine kinase activity"/>
    <property type="evidence" value="ECO:0007669"/>
    <property type="project" value="UniProtKB-KW"/>
</dbReference>
<dbReference type="Gene3D" id="1.10.420.10">
    <property type="entry name" value="Peroxidase, domain 2"/>
    <property type="match status" value="1"/>
</dbReference>
<feature type="binding site" evidence="27">
    <location>
        <position position="943"/>
    </location>
    <ligand>
        <name>Ca(2+)</name>
        <dbReference type="ChEBI" id="CHEBI:29108"/>
        <label>2</label>
    </ligand>
</feature>
<dbReference type="GO" id="GO:0004708">
    <property type="term" value="F:MAP kinase kinase activity"/>
    <property type="evidence" value="ECO:0007669"/>
    <property type="project" value="UniProtKB-EC"/>
</dbReference>
<keyword evidence="16" id="KW-0560">Oxidoreductase</keyword>
<gene>
    <name evidence="34" type="ORF">NE237_021578</name>
</gene>
<dbReference type="Gene3D" id="3.30.200.20">
    <property type="entry name" value="Phosphorylase Kinase, domain 1"/>
    <property type="match status" value="1"/>
</dbReference>
<feature type="disulfide bond" evidence="29">
    <location>
        <begin position="755"/>
        <end position="760"/>
    </location>
</feature>
<keyword evidence="19" id="KW-0325">Glycoprotein</keyword>
<protein>
    <recommendedName>
        <fullName evidence="36">Peroxidase</fullName>
    </recommendedName>
</protein>
<evidence type="ECO:0000259" key="31">
    <source>
        <dbReference type="PROSITE" id="PS50011"/>
    </source>
</evidence>
<evidence type="ECO:0000256" key="16">
    <source>
        <dbReference type="ARBA" id="ARBA00023002"/>
    </source>
</evidence>
<dbReference type="GO" id="GO:0006979">
    <property type="term" value="P:response to oxidative stress"/>
    <property type="evidence" value="ECO:0007669"/>
    <property type="project" value="InterPro"/>
</dbReference>
<dbReference type="Pfam" id="PF00141">
    <property type="entry name" value="peroxidase"/>
    <property type="match status" value="1"/>
</dbReference>
<evidence type="ECO:0000256" key="18">
    <source>
        <dbReference type="ARBA" id="ARBA00023157"/>
    </source>
</evidence>
<dbReference type="GO" id="GO:0020037">
    <property type="term" value="F:heme binding"/>
    <property type="evidence" value="ECO:0007669"/>
    <property type="project" value="InterPro"/>
</dbReference>
<dbReference type="PROSITE" id="PS50011">
    <property type="entry name" value="PROTEIN_KINASE_DOM"/>
    <property type="match status" value="1"/>
</dbReference>
<evidence type="ECO:0000256" key="23">
    <source>
        <dbReference type="ARBA" id="ARBA00049299"/>
    </source>
</evidence>
<evidence type="ECO:0000256" key="5">
    <source>
        <dbReference type="ARBA" id="ARBA00022525"/>
    </source>
</evidence>
<dbReference type="GO" id="GO:0042744">
    <property type="term" value="P:hydrogen peroxide catabolic process"/>
    <property type="evidence" value="ECO:0007669"/>
    <property type="project" value="UniProtKB-KW"/>
</dbReference>
<dbReference type="Pfam" id="PF00069">
    <property type="entry name" value="Pkinase"/>
    <property type="match status" value="1"/>
</dbReference>
<dbReference type="FunFam" id="1.10.510.10:FF:000432">
    <property type="entry name" value="mitogen-activated protein kinase kinase 3"/>
    <property type="match status" value="1"/>
</dbReference>
<dbReference type="SUPFAM" id="SSF48113">
    <property type="entry name" value="Heme-dependent peroxidases"/>
    <property type="match status" value="1"/>
</dbReference>
<comment type="cofactor">
    <cofactor evidence="27">
        <name>heme b</name>
        <dbReference type="ChEBI" id="CHEBI:60344"/>
    </cofactor>
    <text evidence="27">Binds 1 heme b (iron(II)-protoporphyrin IX) group per subunit.</text>
</comment>
<proteinExistence type="inferred from homology"/>
<evidence type="ECO:0000256" key="10">
    <source>
        <dbReference type="ARBA" id="ARBA00022723"/>
    </source>
</evidence>
<keyword evidence="13" id="KW-0418">Kinase</keyword>
<dbReference type="PRINTS" id="PR00458">
    <property type="entry name" value="PEROXIDASE"/>
</dbReference>
<feature type="disulfide bond" evidence="29">
    <location>
        <begin position="722"/>
        <end position="802"/>
    </location>
</feature>
<dbReference type="PANTHER" id="PTHR48013">
    <property type="entry name" value="DUAL SPECIFICITY MITOGEN-ACTIVATED PROTEIN KINASE KINASE 5-RELATED"/>
    <property type="match status" value="1"/>
</dbReference>
<keyword evidence="12 30" id="KW-0547">Nucleotide-binding</keyword>
<dbReference type="OrthoDB" id="10252354at2759"/>
<evidence type="ECO:0000313" key="35">
    <source>
        <dbReference type="Proteomes" id="UP001141806"/>
    </source>
</evidence>
<feature type="binding site" description="axial binding residue" evidence="27">
    <location>
        <position position="880"/>
    </location>
    <ligand>
        <name>heme b</name>
        <dbReference type="ChEBI" id="CHEBI:60344"/>
    </ligand>
    <ligandPart>
        <name>Fe</name>
        <dbReference type="ChEBI" id="CHEBI:18248"/>
    </ligandPart>
</feature>
<dbReference type="FunFam" id="1.10.520.10:FF:000006">
    <property type="entry name" value="Peroxidase"/>
    <property type="match status" value="1"/>
</dbReference>
<feature type="domain" description="Plant heme peroxidase family profile" evidence="33">
    <location>
        <begin position="712"/>
        <end position="1015"/>
    </location>
</feature>
<dbReference type="CDD" id="cd06623">
    <property type="entry name" value="PKc_MAPKK_plant_like"/>
    <property type="match status" value="1"/>
</dbReference>
<dbReference type="FunFam" id="3.30.200.20:FF:000527">
    <property type="entry name" value="mitogen-activated protein kinase kinase 3"/>
    <property type="match status" value="1"/>
</dbReference>
<dbReference type="PROSITE" id="PS00436">
    <property type="entry name" value="PEROXIDASE_2"/>
    <property type="match status" value="1"/>
</dbReference>
<evidence type="ECO:0000259" key="32">
    <source>
        <dbReference type="PROSITE" id="PS50177"/>
    </source>
</evidence>
<dbReference type="CDD" id="cd00693">
    <property type="entry name" value="secretory_peroxidase"/>
    <property type="match status" value="1"/>
</dbReference>
<evidence type="ECO:0000256" key="8">
    <source>
        <dbReference type="ARBA" id="ARBA00022617"/>
    </source>
</evidence>
<dbReference type="GO" id="GO:0005576">
    <property type="term" value="C:extracellular region"/>
    <property type="evidence" value="ECO:0007669"/>
    <property type="project" value="UniProtKB-SubCell"/>
</dbReference>
<dbReference type="Gene3D" id="1.10.520.10">
    <property type="match status" value="1"/>
</dbReference>
<evidence type="ECO:0000256" key="27">
    <source>
        <dbReference type="PIRSR" id="PIRSR600823-3"/>
    </source>
</evidence>
<dbReference type="InterPro" id="IPR000823">
    <property type="entry name" value="Peroxidase_pln"/>
</dbReference>
<evidence type="ECO:0008006" key="36">
    <source>
        <dbReference type="Google" id="ProtNLM"/>
    </source>
</evidence>
<organism evidence="34 35">
    <name type="scientific">Protea cynaroides</name>
    <dbReference type="NCBI Taxonomy" id="273540"/>
    <lineage>
        <taxon>Eukaryota</taxon>
        <taxon>Viridiplantae</taxon>
        <taxon>Streptophyta</taxon>
        <taxon>Embryophyta</taxon>
        <taxon>Tracheophyta</taxon>
        <taxon>Spermatophyta</taxon>
        <taxon>Magnoliopsida</taxon>
        <taxon>Proteales</taxon>
        <taxon>Proteaceae</taxon>
        <taxon>Protea</taxon>
    </lineage>
</organism>
<evidence type="ECO:0000256" key="12">
    <source>
        <dbReference type="ARBA" id="ARBA00022741"/>
    </source>
</evidence>
<dbReference type="SUPFAM" id="SSF56112">
    <property type="entry name" value="Protein kinase-like (PK-like)"/>
    <property type="match status" value="1"/>
</dbReference>
<keyword evidence="17 27" id="KW-0408">Iron</keyword>
<feature type="binding site" evidence="27">
    <location>
        <position position="757"/>
    </location>
    <ligand>
        <name>Ca(2+)</name>
        <dbReference type="ChEBI" id="CHEBI:29108"/>
        <label>1</label>
    </ligand>
</feature>
<dbReference type="PROSITE" id="PS50873">
    <property type="entry name" value="PEROXIDASE_4"/>
    <property type="match status" value="1"/>
</dbReference>
<sequence length="1016" mass="113760">MGKIGRRRDCWASPLQIGKRNSIYMNYANTSGFLQTKGCCEEERTEQGRKKERDDIFLKLKSDSRNKLFVHLLVSTTSSFHLRGFCIRRKVVQQPQNHFKGNKKDKYSRVTGVLNLHLRKTTIENPDVQFYLLRGKQVLNVMAGLEELKKKLTPLFDVEDFSIGTPLDPCESYMVSDGGTVNLLSRSCGIYNINELGLHKRSSGLIDEIDDSEKTYRCASREMRIFGAIGSGASSVVQRAIHIPTHRILALKKINIFEKEKRQQLLNEIRTLCEAPCYQGLVEFHGAFYTPDSGQISIALEYMDGGSLVDVLRVQKCIPEPVLSSMVQKLLQGLSYLHGVRHLVHRDIKPANLLINLKGEPKITDFGISAGLENSVAMCATFVGTVTYMSPERIRNESYSYPADIWSLGLSLFECGTGEFPYTANEGPVNLMLQILDDPSPSPSKYSLSPEFCSFIDACLQKDPDSRPTAEQLLSHPFIKKYENAGVDLAAFVRSVFDPTQRMKDLADMLTMHYYLLFDGPDELWHHSKNLYDASSTFSFSEKISTGPNDIFATLSNLRRTLAGDWPTERLVHVVEKLQCRAHGQYGITIRVSGSFIIGNQFLICGEGVQLEGMPNFQDLSLDMARKRMGTFQEHETSYFLSPPISACLENGMRSPAYQGTHYHQLWEQLLGILSLNHLSRKEFQQAVATTGTQYNHDEAGRTGGKQVDGHHLHVGQYNKTCPQVEDLVNEVVTKAITLDPGVAAALVRLQFHDCFVNGCDASILLDVNQSGEPVEKTSPSNKGVRGMEVIDQAKAFLEKECPGTVSCADIVAFAARDAAMASGISHYFVPAGRRDGLVSRANDTKENLPRPSNNVSEIANIFSKKGLSLRDMVTLSGAHSIGVSHCSSFNRRLYNFSQALPMDPKLDMLYAFTLKLFCPKVYREDSIDLMVHLDPITPKKLDNLYYLELMAGRGLLSSDQALLNDPQTSEIVKEMAFNPDLWNREFGKAMIRLGRTDVLTGNQGEIRNYCRFVNE</sequence>
<feature type="disulfide bond" evidence="29">
    <location>
        <begin position="887"/>
        <end position="919"/>
    </location>
</feature>
<accession>A0A9Q0K503</accession>
<name>A0A9Q0K503_9MAGN</name>
<dbReference type="FunFam" id="1.10.420.10:FF:000001">
    <property type="entry name" value="Peroxidase"/>
    <property type="match status" value="1"/>
</dbReference>
<evidence type="ECO:0000313" key="34">
    <source>
        <dbReference type="EMBL" id="KAJ4961668.1"/>
    </source>
</evidence>
<dbReference type="InterPro" id="IPR010255">
    <property type="entry name" value="Haem_peroxidase_sf"/>
</dbReference>
<evidence type="ECO:0000256" key="17">
    <source>
        <dbReference type="ARBA" id="ARBA00023004"/>
    </source>
</evidence>
<keyword evidence="11" id="KW-0732">Signal</keyword>
<evidence type="ECO:0000256" key="25">
    <source>
        <dbReference type="PIRSR" id="PIRSR600823-1"/>
    </source>
</evidence>
<evidence type="ECO:0000256" key="29">
    <source>
        <dbReference type="PIRSR" id="PIRSR600823-5"/>
    </source>
</evidence>
<feature type="domain" description="NTF2" evidence="32">
    <location>
        <begin position="506"/>
        <end position="596"/>
    </location>
</feature>
<dbReference type="SMART" id="SM00220">
    <property type="entry name" value="S_TKc"/>
    <property type="match status" value="1"/>
</dbReference>
<dbReference type="PROSITE" id="PS00107">
    <property type="entry name" value="PROTEIN_KINASE_ATP"/>
    <property type="match status" value="1"/>
</dbReference>
<evidence type="ECO:0000256" key="20">
    <source>
        <dbReference type="ARBA" id="ARBA00023324"/>
    </source>
</evidence>
<dbReference type="AlphaFoldDB" id="A0A9Q0K503"/>
<evidence type="ECO:0000256" key="30">
    <source>
        <dbReference type="PROSITE-ProRule" id="PRU10141"/>
    </source>
</evidence>
<comment type="catalytic activity">
    <reaction evidence="23">
        <text>L-threonyl-[protein] + ATP = O-phospho-L-threonyl-[protein] + ADP + H(+)</text>
        <dbReference type="Rhea" id="RHEA:46608"/>
        <dbReference type="Rhea" id="RHEA-COMP:11060"/>
        <dbReference type="Rhea" id="RHEA-COMP:11605"/>
        <dbReference type="ChEBI" id="CHEBI:15378"/>
        <dbReference type="ChEBI" id="CHEBI:30013"/>
        <dbReference type="ChEBI" id="CHEBI:30616"/>
        <dbReference type="ChEBI" id="CHEBI:61977"/>
        <dbReference type="ChEBI" id="CHEBI:456216"/>
        <dbReference type="EC" id="2.7.12.2"/>
    </reaction>
</comment>
<feature type="binding site" evidence="27">
    <location>
        <position position="935"/>
    </location>
    <ligand>
        <name>Ca(2+)</name>
        <dbReference type="ChEBI" id="CHEBI:29108"/>
        <label>2</label>
    </ligand>
</feature>
<feature type="binding site" evidence="27">
    <location>
        <position position="754"/>
    </location>
    <ligand>
        <name>Ca(2+)</name>
        <dbReference type="ChEBI" id="CHEBI:29108"/>
        <label>1</label>
    </ligand>
</feature>
<keyword evidence="18 29" id="KW-1015">Disulfide bond</keyword>
<feature type="domain" description="Protein kinase" evidence="31">
    <location>
        <begin position="223"/>
        <end position="479"/>
    </location>
</feature>
<keyword evidence="9" id="KW-0808">Transferase</keyword>
<evidence type="ECO:0000256" key="3">
    <source>
        <dbReference type="ARBA" id="ARBA00004613"/>
    </source>
</evidence>
<dbReference type="InterPro" id="IPR017441">
    <property type="entry name" value="Protein_kinase_ATP_BS"/>
</dbReference>
<dbReference type="GO" id="GO:0046872">
    <property type="term" value="F:metal ion binding"/>
    <property type="evidence" value="ECO:0007669"/>
    <property type="project" value="UniProtKB-KW"/>
</dbReference>
<evidence type="ECO:0000256" key="2">
    <source>
        <dbReference type="ARBA" id="ARBA00002322"/>
    </source>
</evidence>
<comment type="catalytic activity">
    <reaction evidence="1">
        <text>2 a phenolic donor + H2O2 = 2 a phenolic radical donor + 2 H2O</text>
        <dbReference type="Rhea" id="RHEA:56136"/>
        <dbReference type="ChEBI" id="CHEBI:15377"/>
        <dbReference type="ChEBI" id="CHEBI:16240"/>
        <dbReference type="ChEBI" id="CHEBI:139520"/>
        <dbReference type="ChEBI" id="CHEBI:139521"/>
        <dbReference type="EC" id="1.11.1.7"/>
    </reaction>
</comment>
<feature type="binding site" evidence="27">
    <location>
        <position position="759"/>
    </location>
    <ligand>
        <name>Ca(2+)</name>
        <dbReference type="ChEBI" id="CHEBI:29108"/>
        <label>1</label>
    </ligand>
</feature>
<keyword evidence="6" id="KW-0723">Serine/threonine-protein kinase</keyword>
<feature type="binding site" evidence="30">
    <location>
        <position position="252"/>
    </location>
    <ligand>
        <name>ATP</name>
        <dbReference type="ChEBI" id="CHEBI:30616"/>
    </ligand>
</feature>
<dbReference type="GO" id="GO:0051707">
    <property type="term" value="P:response to other organism"/>
    <property type="evidence" value="ECO:0007669"/>
    <property type="project" value="UniProtKB-ARBA"/>
</dbReference>
<dbReference type="InterPro" id="IPR002016">
    <property type="entry name" value="Haem_peroxidase"/>
</dbReference>
<dbReference type="PANTHER" id="PTHR48013:SF9">
    <property type="entry name" value="DUAL SPECIFICITY MITOGEN-ACTIVATED PROTEIN KINASE KINASE 5"/>
    <property type="match status" value="1"/>
</dbReference>
<comment type="similarity">
    <text evidence="4">Belongs to the peroxidase family. Ascorbate peroxidase subfamily.</text>
</comment>
<dbReference type="InterPro" id="IPR008271">
    <property type="entry name" value="Ser/Thr_kinase_AS"/>
</dbReference>
<dbReference type="PRINTS" id="PR00461">
    <property type="entry name" value="PLPEROXIDASE"/>
</dbReference>
<keyword evidence="20" id="KW-0376">Hydrogen peroxide</keyword>
<evidence type="ECO:0000256" key="4">
    <source>
        <dbReference type="ARBA" id="ARBA00006873"/>
    </source>
</evidence>
<feature type="binding site" evidence="27">
    <location>
        <position position="763"/>
    </location>
    <ligand>
        <name>Ca(2+)</name>
        <dbReference type="ChEBI" id="CHEBI:29108"/>
        <label>1</label>
    </ligand>
</feature>
<reference evidence="34" key="1">
    <citation type="journal article" date="2023" name="Plant J.">
        <title>The genome of the king protea, Protea cynaroides.</title>
        <authorList>
            <person name="Chang J."/>
            <person name="Duong T.A."/>
            <person name="Schoeman C."/>
            <person name="Ma X."/>
            <person name="Roodt D."/>
            <person name="Barker N."/>
            <person name="Li Z."/>
            <person name="Van de Peer Y."/>
            <person name="Mizrachi E."/>
        </authorList>
    </citation>
    <scope>NUCLEOTIDE SEQUENCE</scope>
    <source>
        <tissue evidence="34">Young leaves</tissue>
    </source>
</reference>
<evidence type="ECO:0000256" key="15">
    <source>
        <dbReference type="ARBA" id="ARBA00022840"/>
    </source>
</evidence>
<comment type="subcellular location">
    <subcellularLocation>
        <location evidence="3">Secreted</location>
    </subcellularLocation>
</comment>
<dbReference type="Gene3D" id="1.10.510.10">
    <property type="entry name" value="Transferase(Phosphotransferase) domain 1"/>
    <property type="match status" value="1"/>
</dbReference>
<feature type="binding site" evidence="26">
    <location>
        <position position="850"/>
    </location>
    <ligand>
        <name>substrate</name>
    </ligand>
</feature>
<keyword evidence="15 30" id="KW-0067">ATP-binding</keyword>
<comment type="similarity">
    <text evidence="21">Belongs to the protein kinase superfamily. STE Ser/Thr protein kinase family. MAP kinase kinase subfamily.</text>
</comment>
<evidence type="ECO:0000256" key="11">
    <source>
        <dbReference type="ARBA" id="ARBA00022729"/>
    </source>
</evidence>
<dbReference type="InterPro" id="IPR000719">
    <property type="entry name" value="Prot_kinase_dom"/>
</dbReference>
<evidence type="ECO:0000256" key="9">
    <source>
        <dbReference type="ARBA" id="ARBA00022679"/>
    </source>
</evidence>
<comment type="catalytic activity">
    <reaction evidence="24">
        <text>L-tyrosyl-[protein] + ATP = O-phospho-L-tyrosyl-[protein] + ADP + H(+)</text>
        <dbReference type="Rhea" id="RHEA:10596"/>
        <dbReference type="Rhea" id="RHEA-COMP:10136"/>
        <dbReference type="Rhea" id="RHEA-COMP:20101"/>
        <dbReference type="ChEBI" id="CHEBI:15378"/>
        <dbReference type="ChEBI" id="CHEBI:30616"/>
        <dbReference type="ChEBI" id="CHEBI:46858"/>
        <dbReference type="ChEBI" id="CHEBI:61978"/>
        <dbReference type="ChEBI" id="CHEBI:456216"/>
        <dbReference type="EC" id="2.7.12.2"/>
    </reaction>
</comment>
<feature type="binding site" evidence="27">
    <location>
        <position position="938"/>
    </location>
    <ligand>
        <name>Ca(2+)</name>
        <dbReference type="ChEBI" id="CHEBI:29108"/>
        <label>2</label>
    </ligand>
</feature>
<dbReference type="InterPro" id="IPR011009">
    <property type="entry name" value="Kinase-like_dom_sf"/>
</dbReference>
<keyword evidence="35" id="KW-1185">Reference proteome</keyword>
<dbReference type="InterPro" id="IPR018222">
    <property type="entry name" value="Nuclear_transport_factor_2_euk"/>
</dbReference>
<evidence type="ECO:0000256" key="26">
    <source>
        <dbReference type="PIRSR" id="PIRSR600823-2"/>
    </source>
</evidence>
<feature type="binding site" evidence="27">
    <location>
        <position position="761"/>
    </location>
    <ligand>
        <name>Ca(2+)</name>
        <dbReference type="ChEBI" id="CHEBI:29108"/>
        <label>1</label>
    </ligand>
</feature>
<dbReference type="InterPro" id="IPR019794">
    <property type="entry name" value="Peroxidases_AS"/>
</dbReference>
<evidence type="ECO:0000259" key="33">
    <source>
        <dbReference type="PROSITE" id="PS50873"/>
    </source>
</evidence>
<comment type="catalytic activity">
    <reaction evidence="22">
        <text>L-seryl-[protein] + ATP = O-phospho-L-seryl-[protein] + ADP + H(+)</text>
        <dbReference type="Rhea" id="RHEA:17989"/>
        <dbReference type="Rhea" id="RHEA-COMP:9863"/>
        <dbReference type="Rhea" id="RHEA-COMP:11604"/>
        <dbReference type="ChEBI" id="CHEBI:15378"/>
        <dbReference type="ChEBI" id="CHEBI:29999"/>
        <dbReference type="ChEBI" id="CHEBI:30616"/>
        <dbReference type="ChEBI" id="CHEBI:83421"/>
        <dbReference type="ChEBI" id="CHEBI:456216"/>
        <dbReference type="EC" id="2.7.12.2"/>
    </reaction>
</comment>
<feature type="disulfide bond" evidence="29">
    <location>
        <begin position="808"/>
        <end position="1011"/>
    </location>
</feature>
<evidence type="ECO:0000256" key="7">
    <source>
        <dbReference type="ARBA" id="ARBA00022559"/>
    </source>
</evidence>
<dbReference type="Proteomes" id="UP001141806">
    <property type="component" value="Unassembled WGS sequence"/>
</dbReference>
<dbReference type="Gene3D" id="3.10.450.50">
    <property type="match status" value="1"/>
</dbReference>
<evidence type="ECO:0000256" key="1">
    <source>
        <dbReference type="ARBA" id="ARBA00000189"/>
    </source>
</evidence>
<dbReference type="FunFam" id="3.10.450.50:FF:000012">
    <property type="entry name" value="Mitogen-activated protein kinase kinase 3"/>
    <property type="match status" value="1"/>
</dbReference>
<evidence type="ECO:0000256" key="24">
    <source>
        <dbReference type="ARBA" id="ARBA00051693"/>
    </source>
</evidence>
<keyword evidence="10 27" id="KW-0479">Metal-binding</keyword>
<dbReference type="InterPro" id="IPR033905">
    <property type="entry name" value="Secretory_peroxidase"/>
</dbReference>
<keyword evidence="14 27" id="KW-0106">Calcium</keyword>
<evidence type="ECO:0000256" key="13">
    <source>
        <dbReference type="ARBA" id="ARBA00022777"/>
    </source>
</evidence>
<evidence type="ECO:0000256" key="19">
    <source>
        <dbReference type="ARBA" id="ARBA00023180"/>
    </source>
</evidence>
<dbReference type="PROSITE" id="PS50177">
    <property type="entry name" value="NTF2_DOMAIN"/>
    <property type="match status" value="1"/>
</dbReference>
<dbReference type="InterPro" id="IPR019793">
    <property type="entry name" value="Peroxidases_heam-ligand_BS"/>
</dbReference>
<feature type="active site" description="Proton acceptor" evidence="25">
    <location>
        <position position="753"/>
    </location>
</feature>
<keyword evidence="5" id="KW-0964">Secreted</keyword>
<evidence type="ECO:0000256" key="6">
    <source>
        <dbReference type="ARBA" id="ARBA00022527"/>
    </source>
</evidence>
<dbReference type="PROSITE" id="PS00435">
    <property type="entry name" value="PEROXIDASE_1"/>
    <property type="match status" value="1"/>
</dbReference>
<feature type="site" description="Transition state stabilizer" evidence="28">
    <location>
        <position position="749"/>
    </location>
</feature>
<evidence type="ECO:0000256" key="28">
    <source>
        <dbReference type="PIRSR" id="PIRSR600823-4"/>
    </source>
</evidence>
<dbReference type="SUPFAM" id="SSF54427">
    <property type="entry name" value="NTF2-like"/>
    <property type="match status" value="1"/>
</dbReference>
<comment type="function">
    <text evidence="2">Removal of H(2)O(2), oxidation of toxic reductants, biosynthesis and degradation of lignin, suberization, auxin catabolism, response to environmental stresses such as wounding, pathogen attack and oxidative stress. These functions might be dependent on each isozyme/isoform in each plant tissue.</text>
</comment>
<dbReference type="GO" id="GO:0005524">
    <property type="term" value="F:ATP binding"/>
    <property type="evidence" value="ECO:0007669"/>
    <property type="project" value="UniProtKB-UniRule"/>
</dbReference>
<keyword evidence="7" id="KW-0575">Peroxidase</keyword>
<dbReference type="EMBL" id="JAMYWD010000009">
    <property type="protein sequence ID" value="KAJ4961668.1"/>
    <property type="molecule type" value="Genomic_DNA"/>
</dbReference>
<keyword evidence="8" id="KW-0349">Heme</keyword>
<dbReference type="InterPro" id="IPR032710">
    <property type="entry name" value="NTF2-like_dom_sf"/>
</dbReference>
<dbReference type="PROSITE" id="PS00108">
    <property type="entry name" value="PROTEIN_KINASE_ST"/>
    <property type="match status" value="1"/>
</dbReference>